<dbReference type="Proteomes" id="UP000061348">
    <property type="component" value="Unassembled WGS sequence"/>
</dbReference>
<accession>A0A109LCQ3</accession>
<proteinExistence type="predicted"/>
<name>A0A109LCQ3_PSEFL</name>
<organism evidence="1 2">
    <name type="scientific">Pseudomonas fluorescens</name>
    <dbReference type="NCBI Taxonomy" id="294"/>
    <lineage>
        <taxon>Bacteria</taxon>
        <taxon>Pseudomonadati</taxon>
        <taxon>Pseudomonadota</taxon>
        <taxon>Gammaproteobacteria</taxon>
        <taxon>Pseudomonadales</taxon>
        <taxon>Pseudomonadaceae</taxon>
        <taxon>Pseudomonas</taxon>
    </lineage>
</organism>
<dbReference type="AlphaFoldDB" id="A0A109LCQ3"/>
<comment type="caution">
    <text evidence="1">The sequence shown here is derived from an EMBL/GenBank/DDBJ whole genome shotgun (WGS) entry which is preliminary data.</text>
</comment>
<reference evidence="1 2" key="1">
    <citation type="submission" date="2015-05" db="EMBL/GenBank/DDBJ databases">
        <title>A genomic and transcriptomic approach to investigate the blue pigment phenotype in Pseudomonas fluorescens.</title>
        <authorList>
            <person name="Andreani N.A."/>
            <person name="Cardazzo B."/>
        </authorList>
    </citation>
    <scope>NUCLEOTIDE SEQUENCE [LARGE SCALE GENOMIC DNA]</scope>
    <source>
        <strain evidence="1 2">Ps_22</strain>
    </source>
</reference>
<gene>
    <name evidence="1" type="ORF">PFLmoz3_05105</name>
</gene>
<dbReference type="PATRIC" id="fig|294.194.peg.5657"/>
<evidence type="ECO:0000313" key="2">
    <source>
        <dbReference type="Proteomes" id="UP000061348"/>
    </source>
</evidence>
<evidence type="ECO:0000313" key="1">
    <source>
        <dbReference type="EMBL" id="KWV85161.1"/>
    </source>
</evidence>
<dbReference type="EMBL" id="LCYA01000138">
    <property type="protein sequence ID" value="KWV85161.1"/>
    <property type="molecule type" value="Genomic_DNA"/>
</dbReference>
<sequence>MAHIGQECCPCLSHAQRSHFRRLQLIVGLAQALVAGLEFEGARRNDIFQLPQILREAIFGMAPLLDLGFHVFELLVGDADQHADFIVFMPRWAIQARLFACAQLADNAHQRLGEHYVEQAEQNPGEQQAAGEAVEQSDLGAMQETAAKGISIDVQA</sequence>
<protein>
    <submittedName>
        <fullName evidence="1">Uncharacterized protein</fullName>
    </submittedName>
</protein>